<name>A0A9N9F2Q5_9GLOM</name>
<dbReference type="OrthoDB" id="5577209at2759"/>
<organism evidence="3 4">
    <name type="scientific">Paraglomus occultum</name>
    <dbReference type="NCBI Taxonomy" id="144539"/>
    <lineage>
        <taxon>Eukaryota</taxon>
        <taxon>Fungi</taxon>
        <taxon>Fungi incertae sedis</taxon>
        <taxon>Mucoromycota</taxon>
        <taxon>Glomeromycotina</taxon>
        <taxon>Glomeromycetes</taxon>
        <taxon>Paraglomerales</taxon>
        <taxon>Paraglomeraceae</taxon>
        <taxon>Paraglomus</taxon>
    </lineage>
</organism>
<protein>
    <submittedName>
        <fullName evidence="3">547_t:CDS:1</fullName>
    </submittedName>
</protein>
<gene>
    <name evidence="3" type="ORF">POCULU_LOCUS2811</name>
</gene>
<dbReference type="SMART" id="SM00546">
    <property type="entry name" value="CUE"/>
    <property type="match status" value="1"/>
</dbReference>
<keyword evidence="4" id="KW-1185">Reference proteome</keyword>
<dbReference type="GO" id="GO:0043130">
    <property type="term" value="F:ubiquitin binding"/>
    <property type="evidence" value="ECO:0007669"/>
    <property type="project" value="InterPro"/>
</dbReference>
<evidence type="ECO:0000256" key="1">
    <source>
        <dbReference type="SAM" id="MobiDB-lite"/>
    </source>
</evidence>
<dbReference type="InterPro" id="IPR003892">
    <property type="entry name" value="CUE"/>
</dbReference>
<dbReference type="EMBL" id="CAJVPJ010000280">
    <property type="protein sequence ID" value="CAG8505811.1"/>
    <property type="molecule type" value="Genomic_DNA"/>
</dbReference>
<evidence type="ECO:0000313" key="3">
    <source>
        <dbReference type="EMBL" id="CAG8505811.1"/>
    </source>
</evidence>
<dbReference type="CDD" id="cd14364">
    <property type="entry name" value="CUE_ASCC2"/>
    <property type="match status" value="1"/>
</dbReference>
<feature type="region of interest" description="Disordered" evidence="1">
    <location>
        <begin position="678"/>
        <end position="777"/>
    </location>
</feature>
<feature type="compositionally biased region" description="Polar residues" evidence="1">
    <location>
        <begin position="729"/>
        <end position="743"/>
    </location>
</feature>
<feature type="compositionally biased region" description="Basic residues" evidence="1">
    <location>
        <begin position="710"/>
        <end position="721"/>
    </location>
</feature>
<reference evidence="3" key="1">
    <citation type="submission" date="2021-06" db="EMBL/GenBank/DDBJ databases">
        <authorList>
            <person name="Kallberg Y."/>
            <person name="Tangrot J."/>
            <person name="Rosling A."/>
        </authorList>
    </citation>
    <scope>NUCLEOTIDE SEQUENCE</scope>
    <source>
        <strain evidence="3">IA702</strain>
    </source>
</reference>
<dbReference type="InterPro" id="IPR009060">
    <property type="entry name" value="UBA-like_sf"/>
</dbReference>
<dbReference type="SUPFAM" id="SSF46934">
    <property type="entry name" value="UBA-like"/>
    <property type="match status" value="1"/>
</dbReference>
<proteinExistence type="predicted"/>
<dbReference type="PROSITE" id="PS51140">
    <property type="entry name" value="CUE"/>
    <property type="match status" value="1"/>
</dbReference>
<feature type="compositionally biased region" description="Polar residues" evidence="1">
    <location>
        <begin position="680"/>
        <end position="695"/>
    </location>
</feature>
<dbReference type="Proteomes" id="UP000789572">
    <property type="component" value="Unassembled WGS sequence"/>
</dbReference>
<feature type="compositionally biased region" description="Basic residues" evidence="1">
    <location>
        <begin position="749"/>
        <end position="769"/>
    </location>
</feature>
<dbReference type="InterPro" id="IPR041800">
    <property type="entry name" value="ASCC2_CUE"/>
</dbReference>
<dbReference type="PANTHER" id="PTHR21494:SF0">
    <property type="entry name" value="ACTIVATING SIGNAL COINTEGRATOR 1 COMPLEX SUBUNIT 2"/>
    <property type="match status" value="1"/>
</dbReference>
<sequence length="777" mass="88209">MTLGSDSKHTFLLPPYVQPQISTQITDSEWNSALKLWTVSLSLLLKSDDKEFAIQLCENASLKKFLETFIQIRAKIHETTSDSIPQQVTELEKKVLTVLLRSANRSIKYESITLAESLYNTKLFSVPFLLDFVIVYAKSNRGYSRQFVENVIDVIPALLHDFEEYSNIIINHVISVQQVCEKISSLVVDLNGDAEVFGAALEEMRDYIFLMMDIAITMDCLFTASDTIAKLFINRSHVNEDDDFISVIRNLYDATLPIALGLLQEPNAAVEIARDINILKQALVSCVYHLLYECFFVPLGFTTDEVDTITSTLGNGKQYSDDDNANVIVNSLNDILFSFIERSESFKPVQAFVDAPLLLDIEMEFNLSQKLTRIKNDILHGYPFDKTRDVQYGILSLESMRDMVQDAPLRRKKAEKFRRLSMRPVVGIANEKQHDVVEEDVRRTSLIFQVRDVFPDFGEGFIDACLGAFGDDVETVIHRILEDSLPEELDKLDRFMPRKPREPSHSMPEKRPLSSQRNIFNNDEFDVNIGKKNRGTAETLLDDKSFVDAYKDAIIEAAYSDYEDEYDDTYDTNAILVRGVDSHMLDDSDGELNAFVKSQPKGHVDPAVMHSAELIKAYKENTSVFERTSAARKSDKRRQLKKITQMTDEQIEGWFTMFQRNPRRDKLLEKYDWHGEQDEISSATSDEEGSSTSAGPSHRGGNRGRDVRRGKPRPGGHQHQRKTTEKGKSSPSDSGTDKQQAQPASRGYRGNKSRTGHHDRKNARAKKMGRAFGPIQG</sequence>
<evidence type="ECO:0000313" key="4">
    <source>
        <dbReference type="Proteomes" id="UP000789572"/>
    </source>
</evidence>
<feature type="domain" description="CUE" evidence="2">
    <location>
        <begin position="442"/>
        <end position="485"/>
    </location>
</feature>
<dbReference type="AlphaFoldDB" id="A0A9N9F2Q5"/>
<dbReference type="PANTHER" id="PTHR21494">
    <property type="entry name" value="ACTIVATING SIGNAL COINTEGRATOR 1 COMPLEX SUBUNIT 2 ASC-1 COMPLEX SUBUNIT P100"/>
    <property type="match status" value="1"/>
</dbReference>
<evidence type="ECO:0000259" key="2">
    <source>
        <dbReference type="PROSITE" id="PS51140"/>
    </source>
</evidence>
<dbReference type="Pfam" id="PF02845">
    <property type="entry name" value="CUE"/>
    <property type="match status" value="1"/>
</dbReference>
<dbReference type="InterPro" id="IPR052586">
    <property type="entry name" value="ASCC2"/>
</dbReference>
<accession>A0A9N9F2Q5</accession>
<comment type="caution">
    <text evidence="3">The sequence shown here is derived from an EMBL/GenBank/DDBJ whole genome shotgun (WGS) entry which is preliminary data.</text>
</comment>
<dbReference type="Gene3D" id="1.10.8.10">
    <property type="entry name" value="DNA helicase RuvA subunit, C-terminal domain"/>
    <property type="match status" value="1"/>
</dbReference>